<organism evidence="3 4">
    <name type="scientific">Idiomarina abyssalis</name>
    <dbReference type="NCBI Taxonomy" id="86102"/>
    <lineage>
        <taxon>Bacteria</taxon>
        <taxon>Pseudomonadati</taxon>
        <taxon>Pseudomonadota</taxon>
        <taxon>Gammaproteobacteria</taxon>
        <taxon>Alteromonadales</taxon>
        <taxon>Idiomarinaceae</taxon>
        <taxon>Idiomarina</taxon>
    </lineage>
</organism>
<dbReference type="Proteomes" id="UP000655994">
    <property type="component" value="Unassembled WGS sequence"/>
</dbReference>
<dbReference type="RefSeq" id="WP_199493463.1">
    <property type="nucleotide sequence ID" value="NZ_JAEMOP010000009.1"/>
</dbReference>
<evidence type="ECO:0000313" key="4">
    <source>
        <dbReference type="Proteomes" id="UP000621390"/>
    </source>
</evidence>
<dbReference type="Pfam" id="PF11393">
    <property type="entry name" value="T4BSS_DotI_IcmL"/>
    <property type="match status" value="1"/>
</dbReference>
<comment type="caution">
    <text evidence="3">The sequence shown here is derived from an EMBL/GenBank/DDBJ whole genome shotgun (WGS) entry which is preliminary data.</text>
</comment>
<protein>
    <submittedName>
        <fullName evidence="3">DotI/IcmL/TraM family protein</fullName>
    </submittedName>
</protein>
<evidence type="ECO:0000313" key="3">
    <source>
        <dbReference type="EMBL" id="MBJ7316756.1"/>
    </source>
</evidence>
<dbReference type="InterPro" id="IPR021055">
    <property type="entry name" value="T4BSS_IcmL/DotI"/>
</dbReference>
<evidence type="ECO:0000313" key="2">
    <source>
        <dbReference type="EMBL" id="MBJ7265570.1"/>
    </source>
</evidence>
<name>A0A8I1KFA0_9GAMM</name>
<feature type="transmembrane region" description="Helical" evidence="1">
    <location>
        <begin position="20"/>
        <end position="46"/>
    </location>
</feature>
<dbReference type="Proteomes" id="UP000621390">
    <property type="component" value="Unassembled WGS sequence"/>
</dbReference>
<keyword evidence="1" id="KW-0812">Transmembrane</keyword>
<dbReference type="EMBL" id="JAEMOP010000009">
    <property type="protein sequence ID" value="MBJ7316756.1"/>
    <property type="molecule type" value="Genomic_DNA"/>
</dbReference>
<keyword evidence="5" id="KW-1185">Reference proteome</keyword>
<reference evidence="3 5" key="1">
    <citation type="submission" date="2020-09" db="EMBL/GenBank/DDBJ databases">
        <title>Draft Genomes of Bacterial Isolates from North Pond Shallow Sediments.</title>
        <authorList>
            <person name="Kiel Reese B."/>
            <person name="Mullis M."/>
            <person name="Weisend R.E."/>
        </authorList>
    </citation>
    <scope>NUCLEOTIDE SEQUENCE</scope>
    <source>
        <strain evidence="3">KJE-2</strain>
        <strain evidence="2 5">KJE-3</strain>
    </source>
</reference>
<evidence type="ECO:0000256" key="1">
    <source>
        <dbReference type="SAM" id="Phobius"/>
    </source>
</evidence>
<dbReference type="AlphaFoldDB" id="A0A8I1KFA0"/>
<accession>A0A8I1KFA0</accession>
<sequence>MNLQQLHYFFIRKMFGTRRLHFLLGKIVVAQTLLSLLSCVVLYFLMVPANEIQYEDNLYIPVEIGGKPIEPVKGDEELLSEEEMNSFLEECTRKMFDISRRSLQAGIMRYAKSCTTVESLKGWQDSLESSGFLELIKDGSILHFTANSIKLERKGLNTEGRFQWSYNVSGELTRYFNQTYRTALEINVIVQRENVIEHEDGIAIKRVVF</sequence>
<evidence type="ECO:0000313" key="5">
    <source>
        <dbReference type="Proteomes" id="UP000655994"/>
    </source>
</evidence>
<dbReference type="EMBL" id="JAEMOS010000002">
    <property type="protein sequence ID" value="MBJ7265570.1"/>
    <property type="molecule type" value="Genomic_DNA"/>
</dbReference>
<keyword evidence="1" id="KW-0472">Membrane</keyword>
<proteinExistence type="predicted"/>
<gene>
    <name evidence="2" type="ORF">JHC10_01295</name>
    <name evidence="3" type="ORF">JHC11_12245</name>
</gene>
<keyword evidence="1" id="KW-1133">Transmembrane helix</keyword>